<evidence type="ECO:0008006" key="4">
    <source>
        <dbReference type="Google" id="ProtNLM"/>
    </source>
</evidence>
<gene>
    <name evidence="2" type="ORF">A3D78_05315</name>
</gene>
<reference evidence="2 3" key="1">
    <citation type="journal article" date="2016" name="Nat. Commun.">
        <title>Thousands of microbial genomes shed light on interconnected biogeochemical processes in an aquifer system.</title>
        <authorList>
            <person name="Anantharaman K."/>
            <person name="Brown C.T."/>
            <person name="Hug L.A."/>
            <person name="Sharon I."/>
            <person name="Castelle C.J."/>
            <person name="Probst A.J."/>
            <person name="Thomas B.C."/>
            <person name="Singh A."/>
            <person name="Wilkins M.J."/>
            <person name="Karaoz U."/>
            <person name="Brodie E.L."/>
            <person name="Williams K.H."/>
            <person name="Hubbard S.S."/>
            <person name="Banfield J.F."/>
        </authorList>
    </citation>
    <scope>NUCLEOTIDE SEQUENCE [LARGE SCALE GENOMIC DNA]</scope>
</reference>
<feature type="transmembrane region" description="Helical" evidence="1">
    <location>
        <begin position="203"/>
        <end position="229"/>
    </location>
</feature>
<feature type="transmembrane region" description="Helical" evidence="1">
    <location>
        <begin position="131"/>
        <end position="152"/>
    </location>
</feature>
<protein>
    <recommendedName>
        <fullName evidence="4">Glycosyltransferase RgtA/B/C/D-like domain-containing protein</fullName>
    </recommendedName>
</protein>
<dbReference type="Proteomes" id="UP000176253">
    <property type="component" value="Unassembled WGS sequence"/>
</dbReference>
<dbReference type="AlphaFoldDB" id="A0A1F5ZZ72"/>
<feature type="transmembrane region" description="Helical" evidence="1">
    <location>
        <begin position="249"/>
        <end position="269"/>
    </location>
</feature>
<evidence type="ECO:0000256" key="1">
    <source>
        <dbReference type="SAM" id="Phobius"/>
    </source>
</evidence>
<feature type="transmembrane region" description="Helical" evidence="1">
    <location>
        <begin position="344"/>
        <end position="361"/>
    </location>
</feature>
<evidence type="ECO:0000313" key="2">
    <source>
        <dbReference type="EMBL" id="OGG17644.1"/>
    </source>
</evidence>
<keyword evidence="1" id="KW-0812">Transmembrane</keyword>
<feature type="transmembrane region" description="Helical" evidence="1">
    <location>
        <begin position="373"/>
        <end position="393"/>
    </location>
</feature>
<feature type="transmembrane region" description="Helical" evidence="1">
    <location>
        <begin position="82"/>
        <end position="100"/>
    </location>
</feature>
<organism evidence="2 3">
    <name type="scientific">Candidatus Gottesmanbacteria bacterium RIFCSPHIGHO2_02_FULL_39_14</name>
    <dbReference type="NCBI Taxonomy" id="1798383"/>
    <lineage>
        <taxon>Bacteria</taxon>
        <taxon>Candidatus Gottesmaniibacteriota</taxon>
    </lineage>
</organism>
<dbReference type="EMBL" id="MFJM01000031">
    <property type="protein sequence ID" value="OGG17644.1"/>
    <property type="molecule type" value="Genomic_DNA"/>
</dbReference>
<feature type="transmembrane region" description="Helical" evidence="1">
    <location>
        <begin position="106"/>
        <end position="124"/>
    </location>
</feature>
<sequence>MKTRIIIIILSLLFTLMSFLPSIYESLEKDKIIPERYFVLEHNYNFDYNFYLSRIREGIEGKWLITEKYFNQPHKSSLFQAVYLYLGRVGGFFGMSVPAIYHTGRFIFGLLLLLSIAGFGRLFFKEKQLILFFLLAVTTGSWPILVRVGSFWRFATYMGWWSVIDSLQRITIMPHILIGQILLVMIIRQLNDFSRLKAVKWGIAGLIAGIIFPPTIVIVYAYLFLLSVFELVEFRNLRIFVLRSILPKLIFFAVSVPSLIYAQISFGFQPWKALMVFDIEHRFIMPYKEYALALGPVLILGILGLFFAFFYGKKIYNPAITWVLSIVMLFLVFENVPQQSPLRFTEGLIHVPLVVLATYFLSGILKNKLFKKLVAGSVVFMGLMVMISMVFWLTDQVKAKRESTWPVPLGAQLAYPINDFMEGIFYLKENTNVNEVVLTYITAGNYIPAYAGNYVYIGHANTPDEDEKEVIASTFFKGEMTVEEAKKWLKQERISYIFFGPQERDLGGVADLKIKYDFLTPVYSNKKVVIYKIT</sequence>
<keyword evidence="1" id="KW-0472">Membrane</keyword>
<accession>A0A1F5ZZ72</accession>
<name>A0A1F5ZZ72_9BACT</name>
<feature type="transmembrane region" description="Helical" evidence="1">
    <location>
        <begin position="172"/>
        <end position="191"/>
    </location>
</feature>
<keyword evidence="1" id="KW-1133">Transmembrane helix</keyword>
<feature type="transmembrane region" description="Helical" evidence="1">
    <location>
        <begin position="290"/>
        <end position="309"/>
    </location>
</feature>
<evidence type="ECO:0000313" key="3">
    <source>
        <dbReference type="Proteomes" id="UP000176253"/>
    </source>
</evidence>
<proteinExistence type="predicted"/>
<comment type="caution">
    <text evidence="2">The sequence shown here is derived from an EMBL/GenBank/DDBJ whole genome shotgun (WGS) entry which is preliminary data.</text>
</comment>
<feature type="transmembrane region" description="Helical" evidence="1">
    <location>
        <begin position="6"/>
        <end position="24"/>
    </location>
</feature>
<dbReference type="STRING" id="1798383.A3D78_05315"/>
<feature type="transmembrane region" description="Helical" evidence="1">
    <location>
        <begin position="315"/>
        <end position="332"/>
    </location>
</feature>